<reference evidence="4" key="1">
    <citation type="journal article" date="2014" name="Front. Microbiol.">
        <title>High frequency of phylogenetically diverse reductive dehalogenase-homologous genes in deep subseafloor sedimentary metagenomes.</title>
        <authorList>
            <person name="Kawai M."/>
            <person name="Futagami T."/>
            <person name="Toyoda A."/>
            <person name="Takaki Y."/>
            <person name="Nishi S."/>
            <person name="Hori S."/>
            <person name="Arai W."/>
            <person name="Tsubouchi T."/>
            <person name="Morono Y."/>
            <person name="Uchiyama I."/>
            <person name="Ito T."/>
            <person name="Fujiyama A."/>
            <person name="Inagaki F."/>
            <person name="Takami H."/>
        </authorList>
    </citation>
    <scope>NUCLEOTIDE SEQUENCE</scope>
    <source>
        <strain evidence="4">Expedition CK06-06</strain>
    </source>
</reference>
<evidence type="ECO:0000256" key="1">
    <source>
        <dbReference type="ARBA" id="ARBA00022630"/>
    </source>
</evidence>
<dbReference type="InterPro" id="IPR003953">
    <property type="entry name" value="FAD-dep_OxRdtase_2_FAD-bd"/>
</dbReference>
<evidence type="ECO:0000313" key="4">
    <source>
        <dbReference type="EMBL" id="GAH03496.1"/>
    </source>
</evidence>
<sequence length="277" mass="30988">FKNDPDIVATFVKQAPDALQWLENLGVMFSKFPDGRLEAMHGGGTCRKRMHYCADLSGLEIMRTVRDEARNRANIKVLEFSPAVELILNEHGQCAGALLYNMETEEYLVARAKAVILATGGAGRLHVQGFMTTNHYGATADGIVLGYRAGVPLAFMHTVQYHPTGVVFPEQIEGWLITERFRSEGSDILNVHGEKFVNEREPRDVESARFIRECLDGKGVPTPTEKVGIWLDSPMLDILHGEGRVRTAFVGKWKVYDRLGIDISKAPMLVYPTLHYQ</sequence>
<protein>
    <recommendedName>
        <fullName evidence="3">FAD-dependent oxidoreductase 2 FAD-binding domain-containing protein</fullName>
    </recommendedName>
</protein>
<feature type="non-terminal residue" evidence="4">
    <location>
        <position position="277"/>
    </location>
</feature>
<dbReference type="AlphaFoldDB" id="X1C626"/>
<dbReference type="GO" id="GO:0016491">
    <property type="term" value="F:oxidoreductase activity"/>
    <property type="evidence" value="ECO:0007669"/>
    <property type="project" value="UniProtKB-KW"/>
</dbReference>
<feature type="non-terminal residue" evidence="4">
    <location>
        <position position="1"/>
    </location>
</feature>
<dbReference type="PANTHER" id="PTHR11632">
    <property type="entry name" value="SUCCINATE DEHYDROGENASE 2 FLAVOPROTEIN SUBUNIT"/>
    <property type="match status" value="1"/>
</dbReference>
<evidence type="ECO:0000256" key="2">
    <source>
        <dbReference type="ARBA" id="ARBA00023002"/>
    </source>
</evidence>
<dbReference type="EMBL" id="BART01027008">
    <property type="protein sequence ID" value="GAH03496.1"/>
    <property type="molecule type" value="Genomic_DNA"/>
</dbReference>
<name>X1C626_9ZZZZ</name>
<dbReference type="InterPro" id="IPR036188">
    <property type="entry name" value="FAD/NAD-bd_sf"/>
</dbReference>
<organism evidence="4">
    <name type="scientific">marine sediment metagenome</name>
    <dbReference type="NCBI Taxonomy" id="412755"/>
    <lineage>
        <taxon>unclassified sequences</taxon>
        <taxon>metagenomes</taxon>
        <taxon>ecological metagenomes</taxon>
    </lineage>
</organism>
<accession>X1C626</accession>
<dbReference type="SUPFAM" id="SSF56425">
    <property type="entry name" value="Succinate dehydrogenase/fumarate reductase flavoprotein, catalytic domain"/>
    <property type="match status" value="1"/>
</dbReference>
<dbReference type="Gene3D" id="3.50.50.60">
    <property type="entry name" value="FAD/NAD(P)-binding domain"/>
    <property type="match status" value="1"/>
</dbReference>
<keyword evidence="1" id="KW-0285">Flavoprotein</keyword>
<dbReference type="PANTHER" id="PTHR11632:SF51">
    <property type="entry name" value="SUCCINATE DEHYDROGENASE [UBIQUINONE] FLAVOPROTEIN SUBUNIT, MITOCHONDRIAL"/>
    <property type="match status" value="1"/>
</dbReference>
<evidence type="ECO:0000259" key="3">
    <source>
        <dbReference type="Pfam" id="PF00890"/>
    </source>
</evidence>
<dbReference type="Pfam" id="PF00890">
    <property type="entry name" value="FAD_binding_2"/>
    <property type="match status" value="1"/>
</dbReference>
<keyword evidence="2" id="KW-0560">Oxidoreductase</keyword>
<feature type="domain" description="FAD-dependent oxidoreductase 2 FAD-binding" evidence="3">
    <location>
        <begin position="3"/>
        <end position="248"/>
    </location>
</feature>
<dbReference type="InterPro" id="IPR030664">
    <property type="entry name" value="SdhA/FrdA/AprA"/>
</dbReference>
<dbReference type="InterPro" id="IPR027477">
    <property type="entry name" value="Succ_DH/fumarate_Rdtase_cat_sf"/>
</dbReference>
<gene>
    <name evidence="4" type="ORF">S01H4_47989</name>
</gene>
<dbReference type="Gene3D" id="3.90.700.10">
    <property type="entry name" value="Succinate dehydrogenase/fumarate reductase flavoprotein, catalytic domain"/>
    <property type="match status" value="1"/>
</dbReference>
<comment type="caution">
    <text evidence="4">The sequence shown here is derived from an EMBL/GenBank/DDBJ whole genome shotgun (WGS) entry which is preliminary data.</text>
</comment>
<proteinExistence type="predicted"/>
<dbReference type="SUPFAM" id="SSF51905">
    <property type="entry name" value="FAD/NAD(P)-binding domain"/>
    <property type="match status" value="1"/>
</dbReference>